<evidence type="ECO:0000256" key="6">
    <source>
        <dbReference type="ARBA" id="ARBA00022840"/>
    </source>
</evidence>
<feature type="domain" description="Aminoacyl-tRNA synthetase class Ia" evidence="12">
    <location>
        <begin position="18"/>
        <end position="564"/>
    </location>
</feature>
<dbReference type="Gene3D" id="3.40.50.620">
    <property type="entry name" value="HUPs"/>
    <property type="match status" value="2"/>
</dbReference>
<dbReference type="FunFam" id="3.40.50.620:FF:000032">
    <property type="entry name" value="Valine--tRNA ligase"/>
    <property type="match status" value="1"/>
</dbReference>
<dbReference type="Gene3D" id="1.10.287.380">
    <property type="entry name" value="Valyl-tRNA synthetase, C-terminal domain"/>
    <property type="match status" value="1"/>
</dbReference>
<dbReference type="CDD" id="cd00817">
    <property type="entry name" value="ValRS_core"/>
    <property type="match status" value="1"/>
</dbReference>
<dbReference type="PRINTS" id="PR00986">
    <property type="entry name" value="TRNASYNTHVAL"/>
</dbReference>
<keyword evidence="4 11" id="KW-0436">Ligase</keyword>
<evidence type="ECO:0000259" key="12">
    <source>
        <dbReference type="Pfam" id="PF00133"/>
    </source>
</evidence>
<dbReference type="RefSeq" id="WP_027875375.1">
    <property type="nucleotide sequence ID" value="NZ_CP023173.1"/>
</dbReference>
<dbReference type="NCBIfam" id="NF004349">
    <property type="entry name" value="PRK05729.1"/>
    <property type="match status" value="1"/>
</dbReference>
<comment type="catalytic activity">
    <reaction evidence="10 11">
        <text>tRNA(Val) + L-valine + ATP = L-valyl-tRNA(Val) + AMP + diphosphate</text>
        <dbReference type="Rhea" id="RHEA:10704"/>
        <dbReference type="Rhea" id="RHEA-COMP:9672"/>
        <dbReference type="Rhea" id="RHEA-COMP:9708"/>
        <dbReference type="ChEBI" id="CHEBI:30616"/>
        <dbReference type="ChEBI" id="CHEBI:33019"/>
        <dbReference type="ChEBI" id="CHEBI:57762"/>
        <dbReference type="ChEBI" id="CHEBI:78442"/>
        <dbReference type="ChEBI" id="CHEBI:78537"/>
        <dbReference type="ChEBI" id="CHEBI:456215"/>
        <dbReference type="EC" id="6.1.1.9"/>
    </reaction>
</comment>
<keyword evidence="8 11" id="KW-0175">Coiled coil</keyword>
<evidence type="ECO:0000259" key="13">
    <source>
        <dbReference type="Pfam" id="PF08264"/>
    </source>
</evidence>
<dbReference type="InterPro" id="IPR009008">
    <property type="entry name" value="Val/Leu/Ile-tRNA-synth_edit"/>
</dbReference>
<accession>A0A249SN89</accession>
<dbReference type="PANTHER" id="PTHR11946">
    <property type="entry name" value="VALYL-TRNA SYNTHETASES"/>
    <property type="match status" value="1"/>
</dbReference>
<comment type="similarity">
    <text evidence="11">Belongs to the class-I aminoacyl-tRNA synthetase family. ValS type 1 subfamily.</text>
</comment>
<keyword evidence="15" id="KW-1185">Reference proteome</keyword>
<feature type="short sequence motif" description="'HIGH' region" evidence="11">
    <location>
        <begin position="46"/>
        <end position="56"/>
    </location>
</feature>
<keyword evidence="7 11" id="KW-0648">Protein biosynthesis</keyword>
<dbReference type="KEGG" id="mchc:CK556_01950"/>
<dbReference type="InterPro" id="IPR001412">
    <property type="entry name" value="aa-tRNA-synth_I_CS"/>
</dbReference>
<dbReference type="FunFam" id="3.40.50.620:FF:000098">
    <property type="entry name" value="Valine--tRNA ligase"/>
    <property type="match status" value="1"/>
</dbReference>
<comment type="function">
    <text evidence="11">Catalyzes the attachment of valine to tRNA(Val). As ValRS can inadvertently accommodate and process structurally similar amino acids such as threonine, to avoid such errors, it has a 'posttransfer' editing activity that hydrolyzes mischarged Thr-tRNA(Val) in a tRNA-dependent manner.</text>
</comment>
<dbReference type="Gene3D" id="3.90.740.10">
    <property type="entry name" value="Valyl/Leucyl/Isoleucyl-tRNA synthetase, editing domain"/>
    <property type="match status" value="1"/>
</dbReference>
<gene>
    <name evidence="11" type="primary">valS</name>
    <name evidence="14" type="ORF">CK556_01950</name>
</gene>
<feature type="domain" description="Methionyl/Valyl/Leucyl/Isoleucyl-tRNA synthetase anticodon-binding" evidence="13">
    <location>
        <begin position="612"/>
        <end position="747"/>
    </location>
</feature>
<dbReference type="STRING" id="1336232.GCA_000518825_00377"/>
<dbReference type="PROSITE" id="PS00178">
    <property type="entry name" value="AA_TRNA_LIGASE_I"/>
    <property type="match status" value="1"/>
</dbReference>
<evidence type="ECO:0000256" key="11">
    <source>
        <dbReference type="HAMAP-Rule" id="MF_02004"/>
    </source>
</evidence>
<comment type="subunit">
    <text evidence="2 11">Monomer.</text>
</comment>
<evidence type="ECO:0000256" key="9">
    <source>
        <dbReference type="ARBA" id="ARBA00023146"/>
    </source>
</evidence>
<organism evidence="14 15">
    <name type="scientific">Mesoplasma chauliocola</name>
    <dbReference type="NCBI Taxonomy" id="216427"/>
    <lineage>
        <taxon>Bacteria</taxon>
        <taxon>Bacillati</taxon>
        <taxon>Mycoplasmatota</taxon>
        <taxon>Mollicutes</taxon>
        <taxon>Entomoplasmatales</taxon>
        <taxon>Entomoplasmataceae</taxon>
        <taxon>Mesoplasma</taxon>
    </lineage>
</organism>
<dbReference type="SUPFAM" id="SSF50677">
    <property type="entry name" value="ValRS/IleRS/LeuRS editing domain"/>
    <property type="match status" value="1"/>
</dbReference>
<proteinExistence type="inferred from homology"/>
<evidence type="ECO:0000256" key="5">
    <source>
        <dbReference type="ARBA" id="ARBA00022741"/>
    </source>
</evidence>
<evidence type="ECO:0000256" key="7">
    <source>
        <dbReference type="ARBA" id="ARBA00022917"/>
    </source>
</evidence>
<sequence>MKKELEAKYNYQLVEDNRYDWWVKNNYFKANPDSKKPKFSIVLPPPNVTGKLHIGHAWDGSLQDAIIRFKKLNGFDVLYLPGMDHAGISTQVKVEAKLREQGISRFELGREKFLEHAWKWKHEYAAIIRQQWAKLGLGFDYSVEKFTLDEDINKIVTEIFVDFYKKGLIYKGKRIVNWDPMQKTAISNVEVIYKEVEGFMYHFKYILEGSNDYLSVATTRPETMFADQCLVVNPEDERYKQFVGKKVINPVNNKLIPIIADSYVELDFGTGVMKCTPAHDLNDFEIGVRHNLDKPICMNEDGTINEMGGNEYQGLDRFEARNKIIENLTKNNTFIKAESMIHQVGFSERSNAIVEPYLSDQWFVKMDSFADMILKLQESDEQIKFYPERFNGVLRKWMENIHDWTISRQLWWGHRIPAWYHKDDKTKIFVGMQAPEDVENWIQDEDVLDTWFSSGLWPFATLMREEGFESKYFKEYLPNGVLVTGHDIIFSWVSRMIFQTIEYTGKIPFKDVLIHGLVRDENGTKMSKSLGNGIDPMDVIAQNGSDSLRFSLLTNSTPGQDIRYSDTKVKSAWNFINKLWNASRYVLMNLDEDFKPWTEEEILKSDNLNETDKWVLTEFSKVSKQVNYLIDKYEFAIAGKMLYDFVWNTYCSWYIEFAKVNLNNQETKQATQQSIVYLLKNILIMLHPYLPFVTEHIYKTLNLKESILEESWFAKEFKFETDYINIVIELINSIREFRASNNIKNNVALNWSVSKGNLEVVKEYINDINRFLNEFVNANLVLKNNIDSETTSLPVLDFFIEIANADFIDKEKMLEELANKKSELENEILRSERMLNNANFVSKAAPAKIAEEREKYELYKQQLQLIVDKLNKM</sequence>
<dbReference type="InterPro" id="IPR033705">
    <property type="entry name" value="Anticodon_Ia_Val"/>
</dbReference>
<dbReference type="GO" id="GO:0002161">
    <property type="term" value="F:aminoacyl-tRNA deacylase activity"/>
    <property type="evidence" value="ECO:0007669"/>
    <property type="project" value="InterPro"/>
</dbReference>
<dbReference type="InterPro" id="IPR002303">
    <property type="entry name" value="Valyl-tRNA_ligase"/>
</dbReference>
<dbReference type="InterPro" id="IPR009080">
    <property type="entry name" value="tRNAsynth_Ia_anticodon-bd"/>
</dbReference>
<dbReference type="InterPro" id="IPR013155">
    <property type="entry name" value="M/V/L/I-tRNA-synth_anticd-bd"/>
</dbReference>
<dbReference type="GO" id="GO:0005829">
    <property type="term" value="C:cytosol"/>
    <property type="evidence" value="ECO:0007669"/>
    <property type="project" value="TreeGrafter"/>
</dbReference>
<dbReference type="HAMAP" id="MF_02004">
    <property type="entry name" value="Val_tRNA_synth_type1"/>
    <property type="match status" value="1"/>
</dbReference>
<evidence type="ECO:0000256" key="3">
    <source>
        <dbReference type="ARBA" id="ARBA00022490"/>
    </source>
</evidence>
<name>A0A249SN89_9MOLU</name>
<dbReference type="Proteomes" id="UP000232229">
    <property type="component" value="Chromosome"/>
</dbReference>
<dbReference type="Pfam" id="PF00133">
    <property type="entry name" value="tRNA-synt_1"/>
    <property type="match status" value="1"/>
</dbReference>
<dbReference type="EC" id="6.1.1.9" evidence="11"/>
<dbReference type="PANTHER" id="PTHR11946:SF93">
    <property type="entry name" value="VALINE--TRNA LIGASE, CHLOROPLASTIC_MITOCHONDRIAL 2"/>
    <property type="match status" value="1"/>
</dbReference>
<dbReference type="InterPro" id="IPR037118">
    <property type="entry name" value="Val-tRNA_synth_C_sf"/>
</dbReference>
<evidence type="ECO:0000256" key="1">
    <source>
        <dbReference type="ARBA" id="ARBA00004496"/>
    </source>
</evidence>
<protein>
    <recommendedName>
        <fullName evidence="11">Valine--tRNA ligase</fullName>
        <ecNumber evidence="11">6.1.1.9</ecNumber>
    </recommendedName>
    <alternativeName>
        <fullName evidence="11">Valyl-tRNA synthetase</fullName>
        <shortName evidence="11">ValRS</shortName>
    </alternativeName>
</protein>
<keyword evidence="3 11" id="KW-0963">Cytoplasm</keyword>
<evidence type="ECO:0000256" key="4">
    <source>
        <dbReference type="ARBA" id="ARBA00022598"/>
    </source>
</evidence>
<feature type="short sequence motif" description="'KMSKS' region" evidence="11">
    <location>
        <begin position="525"/>
        <end position="529"/>
    </location>
</feature>
<evidence type="ECO:0000256" key="2">
    <source>
        <dbReference type="ARBA" id="ARBA00011245"/>
    </source>
</evidence>
<keyword evidence="6 11" id="KW-0067">ATP-binding</keyword>
<comment type="domain">
    <text evidence="11">ValRS has two distinct active sites: one for aminoacylation and one for editing. The misactivated threonine is translocated from the active site to the editing site.</text>
</comment>
<keyword evidence="5 11" id="KW-0547">Nucleotide-binding</keyword>
<dbReference type="SUPFAM" id="SSF47323">
    <property type="entry name" value="Anticodon-binding domain of a subclass of class I aminoacyl-tRNA synthetases"/>
    <property type="match status" value="1"/>
</dbReference>
<comment type="subcellular location">
    <subcellularLocation>
        <location evidence="1 11">Cytoplasm</location>
    </subcellularLocation>
</comment>
<dbReference type="InterPro" id="IPR010978">
    <property type="entry name" value="tRNA-bd_arm"/>
</dbReference>
<dbReference type="InterPro" id="IPR002300">
    <property type="entry name" value="aa-tRNA-synth_Ia"/>
</dbReference>
<dbReference type="NCBIfam" id="TIGR00422">
    <property type="entry name" value="valS"/>
    <property type="match status" value="1"/>
</dbReference>
<dbReference type="AlphaFoldDB" id="A0A249SN89"/>
<dbReference type="GO" id="GO:0006438">
    <property type="term" value="P:valyl-tRNA aminoacylation"/>
    <property type="evidence" value="ECO:0007669"/>
    <property type="project" value="UniProtKB-UniRule"/>
</dbReference>
<dbReference type="GO" id="GO:0005524">
    <property type="term" value="F:ATP binding"/>
    <property type="evidence" value="ECO:0007669"/>
    <property type="project" value="UniProtKB-UniRule"/>
</dbReference>
<feature type="coiled-coil region" evidence="11">
    <location>
        <begin position="800"/>
        <end position="869"/>
    </location>
</feature>
<dbReference type="Gene3D" id="1.10.730.10">
    <property type="entry name" value="Isoleucyl-tRNA Synthetase, Domain 1"/>
    <property type="match status" value="1"/>
</dbReference>
<dbReference type="InterPro" id="IPR014729">
    <property type="entry name" value="Rossmann-like_a/b/a_fold"/>
</dbReference>
<dbReference type="SUPFAM" id="SSF46589">
    <property type="entry name" value="tRNA-binding arm"/>
    <property type="match status" value="1"/>
</dbReference>
<keyword evidence="9 11" id="KW-0030">Aminoacyl-tRNA synthetase</keyword>
<evidence type="ECO:0000313" key="15">
    <source>
        <dbReference type="Proteomes" id="UP000232229"/>
    </source>
</evidence>
<dbReference type="EMBL" id="CP023173">
    <property type="protein sequence ID" value="ASZ09118.1"/>
    <property type="molecule type" value="Genomic_DNA"/>
</dbReference>
<dbReference type="SUPFAM" id="SSF52374">
    <property type="entry name" value="Nucleotidylyl transferase"/>
    <property type="match status" value="1"/>
</dbReference>
<dbReference type="GO" id="GO:0004832">
    <property type="term" value="F:valine-tRNA ligase activity"/>
    <property type="evidence" value="ECO:0007669"/>
    <property type="project" value="UniProtKB-UniRule"/>
</dbReference>
<dbReference type="CDD" id="cd07962">
    <property type="entry name" value="Anticodon_Ia_Val"/>
    <property type="match status" value="1"/>
</dbReference>
<evidence type="ECO:0000256" key="10">
    <source>
        <dbReference type="ARBA" id="ARBA00047552"/>
    </source>
</evidence>
<comment type="domain">
    <text evidence="11">The C-terminal coiled-coil domain is crucial for aminoacylation activity.</text>
</comment>
<dbReference type="Pfam" id="PF08264">
    <property type="entry name" value="Anticodon_1"/>
    <property type="match status" value="1"/>
</dbReference>
<evidence type="ECO:0000256" key="8">
    <source>
        <dbReference type="ARBA" id="ARBA00023054"/>
    </source>
</evidence>
<reference evidence="14 15" key="1">
    <citation type="submission" date="2017-08" db="EMBL/GenBank/DDBJ databases">
        <title>Complete Genome Sequence of Mesoplasma chauliocola.</title>
        <authorList>
            <person name="Knight T.F.Jr."/>
            <person name="Citino T."/>
        </authorList>
    </citation>
    <scope>NUCLEOTIDE SEQUENCE [LARGE SCALE GENOMIC DNA]</scope>
    <source>
        <strain evidence="14 15">CHPA-2</strain>
    </source>
</reference>
<feature type="binding site" evidence="11">
    <location>
        <position position="528"/>
    </location>
    <ligand>
        <name>ATP</name>
        <dbReference type="ChEBI" id="CHEBI:30616"/>
    </ligand>
</feature>
<evidence type="ECO:0000313" key="14">
    <source>
        <dbReference type="EMBL" id="ASZ09118.1"/>
    </source>
</evidence>